<organism evidence="1 2">
    <name type="scientific">Candidatus Xenohaliotis californiensis</name>
    <dbReference type="NCBI Taxonomy" id="84677"/>
    <lineage>
        <taxon>Bacteria</taxon>
        <taxon>Pseudomonadati</taxon>
        <taxon>Pseudomonadota</taxon>
        <taxon>Alphaproteobacteria</taxon>
        <taxon>Rickettsiales</taxon>
        <taxon>Anaplasmataceae</taxon>
        <taxon>Candidatus Xenohaliotis</taxon>
    </lineage>
</organism>
<proteinExistence type="predicted"/>
<name>A0ABP0ERY9_9RICK</name>
<dbReference type="Proteomes" id="UP001314181">
    <property type="component" value="Unassembled WGS sequence"/>
</dbReference>
<evidence type="ECO:0000313" key="1">
    <source>
        <dbReference type="EMBL" id="CAK8162465.1"/>
    </source>
</evidence>
<evidence type="ECO:0000313" key="2">
    <source>
        <dbReference type="Proteomes" id="UP001314181"/>
    </source>
</evidence>
<comment type="caution">
    <text evidence="1">The sequence shown here is derived from an EMBL/GenBank/DDBJ whole genome shotgun (WGS) entry which is preliminary data.</text>
</comment>
<accession>A0ABP0ERY9</accession>
<dbReference type="EMBL" id="CAWVOK010000006">
    <property type="protein sequence ID" value="CAK8162465.1"/>
    <property type="molecule type" value="Genomic_DNA"/>
</dbReference>
<reference evidence="1 2" key="1">
    <citation type="submission" date="2024-01" db="EMBL/GenBank/DDBJ databases">
        <authorList>
            <person name="Kunselman E."/>
        </authorList>
    </citation>
    <scope>NUCLEOTIDE SEQUENCE [LARGE SCALE GENOMIC DNA]</scope>
    <source>
        <strain evidence="1">2 abalone samples</strain>
    </source>
</reference>
<gene>
    <name evidence="1" type="ORF">CAXC1_150059</name>
</gene>
<dbReference type="RefSeq" id="WP_338363521.1">
    <property type="nucleotide sequence ID" value="NZ_CAWVOK010000006.1"/>
</dbReference>
<keyword evidence="2" id="KW-1185">Reference proteome</keyword>
<protein>
    <submittedName>
        <fullName evidence="1">Uncharacterized protein</fullName>
    </submittedName>
</protein>
<sequence>MKDTDKQGVESSGLPDKKVVDVQENGFFLSRNANEGDLQNLPSTLGKVLFILQGINFNSLSYDIKLSIYNAFLELNNAFLKINNITLNAFEEVKAVCNNRYNALHEIFYNFSNEVNPLDRMLIVIKGVFNKVKHSLLEFFDEDFISNAIAELKDKVEAFTGLVFVTLDNFLAEKLLTQEESEQQIDITTVDEEEEIDFRDIPSSYAKSTYDGSYASDSDSEKLCSDCFPNGRYDEACNSTVSSAKQHDGSYVSDSDSEKLCLDCFPKQQI</sequence>